<dbReference type="SUPFAM" id="SSF46785">
    <property type="entry name" value="Winged helix' DNA-binding domain"/>
    <property type="match status" value="1"/>
</dbReference>
<keyword evidence="1" id="KW-0805">Transcription regulation</keyword>
<dbReference type="GO" id="GO:0003700">
    <property type="term" value="F:DNA-binding transcription factor activity"/>
    <property type="evidence" value="ECO:0007669"/>
    <property type="project" value="InterPro"/>
</dbReference>
<dbReference type="InterPro" id="IPR036390">
    <property type="entry name" value="WH_DNA-bd_sf"/>
</dbReference>
<dbReference type="InterPro" id="IPR036388">
    <property type="entry name" value="WH-like_DNA-bd_sf"/>
</dbReference>
<dbReference type="Proteomes" id="UP000308978">
    <property type="component" value="Unassembled WGS sequence"/>
</dbReference>
<evidence type="ECO:0000313" key="5">
    <source>
        <dbReference type="Proteomes" id="UP000308978"/>
    </source>
</evidence>
<dbReference type="Pfam" id="PF08220">
    <property type="entry name" value="HTH_DeoR"/>
    <property type="match status" value="1"/>
</dbReference>
<gene>
    <name evidence="4" type="ORF">E5986_06215</name>
</gene>
<dbReference type="EMBL" id="SSTJ01000006">
    <property type="protein sequence ID" value="THG37350.1"/>
    <property type="molecule type" value="Genomic_DNA"/>
</dbReference>
<evidence type="ECO:0000313" key="4">
    <source>
        <dbReference type="EMBL" id="THG37350.1"/>
    </source>
</evidence>
<evidence type="ECO:0000256" key="1">
    <source>
        <dbReference type="ARBA" id="ARBA00023015"/>
    </source>
</evidence>
<reference evidence="4 5" key="1">
    <citation type="submission" date="2019-04" db="EMBL/GenBank/DDBJ databases">
        <title>Microbes associate with the intestines of laboratory mice.</title>
        <authorList>
            <person name="Navarre W."/>
            <person name="Wong E."/>
            <person name="Huang K.C."/>
            <person name="Tropini C."/>
            <person name="Ng K."/>
            <person name="Yu B."/>
        </authorList>
    </citation>
    <scope>NUCLEOTIDE SEQUENCE [LARGE SCALE GENOMIC DNA]</scope>
    <source>
        <strain evidence="4 5">NM80_B27</strain>
    </source>
</reference>
<protein>
    <submittedName>
        <fullName evidence="4">DeoR family transcriptional regulator</fullName>
    </submittedName>
</protein>
<organism evidence="4 5">
    <name type="scientific">Adlercreutzia caecimuris</name>
    <dbReference type="NCBI Taxonomy" id="671266"/>
    <lineage>
        <taxon>Bacteria</taxon>
        <taxon>Bacillati</taxon>
        <taxon>Actinomycetota</taxon>
        <taxon>Coriobacteriia</taxon>
        <taxon>Eggerthellales</taxon>
        <taxon>Eggerthellaceae</taxon>
        <taxon>Adlercreutzia</taxon>
    </lineage>
</organism>
<evidence type="ECO:0000259" key="3">
    <source>
        <dbReference type="Pfam" id="PF08220"/>
    </source>
</evidence>
<evidence type="ECO:0000256" key="2">
    <source>
        <dbReference type="ARBA" id="ARBA00023163"/>
    </source>
</evidence>
<dbReference type="Gene3D" id="1.10.10.10">
    <property type="entry name" value="Winged helix-like DNA-binding domain superfamily/Winged helix DNA-binding domain"/>
    <property type="match status" value="1"/>
</dbReference>
<name>A0A4S4G1H9_9ACTN</name>
<keyword evidence="2" id="KW-0804">Transcription</keyword>
<dbReference type="RefSeq" id="WP_136434273.1">
    <property type="nucleotide sequence ID" value="NZ_SSTJ01000006.1"/>
</dbReference>
<proteinExistence type="predicted"/>
<comment type="caution">
    <text evidence="4">The sequence shown here is derived from an EMBL/GenBank/DDBJ whole genome shotgun (WGS) entry which is preliminary data.</text>
</comment>
<accession>A0A4S4G1H9</accession>
<dbReference type="AlphaFoldDB" id="A0A4S4G1H9"/>
<dbReference type="InterPro" id="IPR001034">
    <property type="entry name" value="DeoR_HTH"/>
</dbReference>
<feature type="domain" description="HTH deoR-type" evidence="3">
    <location>
        <begin position="7"/>
        <end position="42"/>
    </location>
</feature>
<sequence length="56" mass="5981">MILIIGENPSATVAQASKRLGVSMATINRDRDALKRAGKLEREGSSKAGVWKVLSV</sequence>